<evidence type="ECO:0008006" key="3">
    <source>
        <dbReference type="Google" id="ProtNLM"/>
    </source>
</evidence>
<name>A0AAV4FAV4_9GAST</name>
<organism evidence="1 2">
    <name type="scientific">Elysia marginata</name>
    <dbReference type="NCBI Taxonomy" id="1093978"/>
    <lineage>
        <taxon>Eukaryota</taxon>
        <taxon>Metazoa</taxon>
        <taxon>Spiralia</taxon>
        <taxon>Lophotrochozoa</taxon>
        <taxon>Mollusca</taxon>
        <taxon>Gastropoda</taxon>
        <taxon>Heterobranchia</taxon>
        <taxon>Euthyneura</taxon>
        <taxon>Panpulmonata</taxon>
        <taxon>Sacoglossa</taxon>
        <taxon>Placobranchoidea</taxon>
        <taxon>Plakobranchidae</taxon>
        <taxon>Elysia</taxon>
    </lineage>
</organism>
<evidence type="ECO:0000313" key="1">
    <source>
        <dbReference type="EMBL" id="GFR69925.1"/>
    </source>
</evidence>
<dbReference type="EMBL" id="BMAT01007723">
    <property type="protein sequence ID" value="GFR69925.1"/>
    <property type="molecule type" value="Genomic_DNA"/>
</dbReference>
<evidence type="ECO:0000313" key="2">
    <source>
        <dbReference type="Proteomes" id="UP000762676"/>
    </source>
</evidence>
<reference evidence="1 2" key="1">
    <citation type="journal article" date="2021" name="Elife">
        <title>Chloroplast acquisition without the gene transfer in kleptoplastic sea slugs, Plakobranchus ocellatus.</title>
        <authorList>
            <person name="Maeda T."/>
            <person name="Takahashi S."/>
            <person name="Yoshida T."/>
            <person name="Shimamura S."/>
            <person name="Takaki Y."/>
            <person name="Nagai Y."/>
            <person name="Toyoda A."/>
            <person name="Suzuki Y."/>
            <person name="Arimoto A."/>
            <person name="Ishii H."/>
            <person name="Satoh N."/>
            <person name="Nishiyama T."/>
            <person name="Hasebe M."/>
            <person name="Maruyama T."/>
            <person name="Minagawa J."/>
            <person name="Obokata J."/>
            <person name="Shigenobu S."/>
        </authorList>
    </citation>
    <scope>NUCLEOTIDE SEQUENCE [LARGE SCALE GENOMIC DNA]</scope>
</reference>
<protein>
    <recommendedName>
        <fullName evidence="3">ZP domain-containing protein</fullName>
    </recommendedName>
</protein>
<sequence>MADYRIFSMTTMSMKPSQPVQIYVSCLVKQAGLTPRSCRPGREALGTCRVDFLPPHDIAPGLAFIIPTLSPSLTLPHPHQGPSPPTTDLYAIKVCV</sequence>
<gene>
    <name evidence="1" type="ORF">ElyMa_003772000</name>
</gene>
<dbReference type="AlphaFoldDB" id="A0AAV4FAV4"/>
<accession>A0AAV4FAV4</accession>
<proteinExistence type="predicted"/>
<comment type="caution">
    <text evidence="1">The sequence shown here is derived from an EMBL/GenBank/DDBJ whole genome shotgun (WGS) entry which is preliminary data.</text>
</comment>
<keyword evidence="2" id="KW-1185">Reference proteome</keyword>
<dbReference type="Proteomes" id="UP000762676">
    <property type="component" value="Unassembled WGS sequence"/>
</dbReference>